<dbReference type="SUPFAM" id="SSF63411">
    <property type="entry name" value="LuxS/MPP-like metallohydrolase"/>
    <property type="match status" value="1"/>
</dbReference>
<dbReference type="InterPro" id="IPR050361">
    <property type="entry name" value="MPP/UQCRC_Complex"/>
</dbReference>
<name>A0AAW2TZX9_9LAMI</name>
<dbReference type="PANTHER" id="PTHR11851">
    <property type="entry name" value="METALLOPROTEASE"/>
    <property type="match status" value="1"/>
</dbReference>
<dbReference type="GO" id="GO:0005739">
    <property type="term" value="C:mitochondrion"/>
    <property type="evidence" value="ECO:0007669"/>
    <property type="project" value="TreeGrafter"/>
</dbReference>
<proteinExistence type="predicted"/>
<evidence type="ECO:0000259" key="1">
    <source>
        <dbReference type="Pfam" id="PF05193"/>
    </source>
</evidence>
<gene>
    <name evidence="2" type="ORF">Slati_3645700</name>
</gene>
<reference evidence="2" key="2">
    <citation type="journal article" date="2024" name="Plant">
        <title>Genomic evolution and insights into agronomic trait innovations of Sesamum species.</title>
        <authorList>
            <person name="Miao H."/>
            <person name="Wang L."/>
            <person name="Qu L."/>
            <person name="Liu H."/>
            <person name="Sun Y."/>
            <person name="Le M."/>
            <person name="Wang Q."/>
            <person name="Wei S."/>
            <person name="Zheng Y."/>
            <person name="Lin W."/>
            <person name="Duan Y."/>
            <person name="Cao H."/>
            <person name="Xiong S."/>
            <person name="Wang X."/>
            <person name="Wei L."/>
            <person name="Li C."/>
            <person name="Ma Q."/>
            <person name="Ju M."/>
            <person name="Zhao R."/>
            <person name="Li G."/>
            <person name="Mu C."/>
            <person name="Tian Q."/>
            <person name="Mei H."/>
            <person name="Zhang T."/>
            <person name="Gao T."/>
            <person name="Zhang H."/>
        </authorList>
    </citation>
    <scope>NUCLEOTIDE SEQUENCE</scope>
    <source>
        <strain evidence="2">KEN1</strain>
    </source>
</reference>
<sequence>MVLAASGVDHDKLLEYAEPLLSDLPKVSRPSEPKPIYIGGDFRRQGDSGITHFALAFELPGGWVKEKDAITLTVLQMLMGGGGSFSAGGPGKGMYSRLCLILAVRILKKHLPKEWHNGSDFAPHAIDIAVRELVAVATPGEVDQVQLNRAKQSTKSAILMNLESRMVASEDIGKQILTYGERKPVEHFLKAVDEVTAQDLAKIAQKLLSSPLTMASYGDVLHLPSYDAVSSRFHSK</sequence>
<evidence type="ECO:0000313" key="2">
    <source>
        <dbReference type="EMBL" id="KAL0410560.1"/>
    </source>
</evidence>
<reference evidence="2" key="1">
    <citation type="submission" date="2020-06" db="EMBL/GenBank/DDBJ databases">
        <authorList>
            <person name="Li T."/>
            <person name="Hu X."/>
            <person name="Zhang T."/>
            <person name="Song X."/>
            <person name="Zhang H."/>
            <person name="Dai N."/>
            <person name="Sheng W."/>
            <person name="Hou X."/>
            <person name="Wei L."/>
        </authorList>
    </citation>
    <scope>NUCLEOTIDE SEQUENCE</scope>
    <source>
        <strain evidence="2">KEN1</strain>
        <tissue evidence="2">Leaf</tissue>
    </source>
</reference>
<dbReference type="AlphaFoldDB" id="A0AAW2TZX9"/>
<dbReference type="EMBL" id="JACGWN010000013">
    <property type="protein sequence ID" value="KAL0410560.1"/>
    <property type="molecule type" value="Genomic_DNA"/>
</dbReference>
<dbReference type="GO" id="GO:0046872">
    <property type="term" value="F:metal ion binding"/>
    <property type="evidence" value="ECO:0007669"/>
    <property type="project" value="InterPro"/>
</dbReference>
<dbReference type="InterPro" id="IPR011249">
    <property type="entry name" value="Metalloenz_LuxS/M16"/>
</dbReference>
<protein>
    <submittedName>
        <fullName evidence="2">Mitochondrial-processing peptidase subunit alpha</fullName>
    </submittedName>
</protein>
<dbReference type="InterPro" id="IPR007863">
    <property type="entry name" value="Peptidase_M16_C"/>
</dbReference>
<accession>A0AAW2TZX9</accession>
<dbReference type="Gene3D" id="3.30.830.10">
    <property type="entry name" value="Metalloenzyme, LuxS/M16 peptidase-like"/>
    <property type="match status" value="2"/>
</dbReference>
<organism evidence="2">
    <name type="scientific">Sesamum latifolium</name>
    <dbReference type="NCBI Taxonomy" id="2727402"/>
    <lineage>
        <taxon>Eukaryota</taxon>
        <taxon>Viridiplantae</taxon>
        <taxon>Streptophyta</taxon>
        <taxon>Embryophyta</taxon>
        <taxon>Tracheophyta</taxon>
        <taxon>Spermatophyta</taxon>
        <taxon>Magnoliopsida</taxon>
        <taxon>eudicotyledons</taxon>
        <taxon>Gunneridae</taxon>
        <taxon>Pentapetalae</taxon>
        <taxon>asterids</taxon>
        <taxon>lamiids</taxon>
        <taxon>Lamiales</taxon>
        <taxon>Pedaliaceae</taxon>
        <taxon>Sesamum</taxon>
    </lineage>
</organism>
<dbReference type="PANTHER" id="PTHR11851:SF190">
    <property type="entry name" value="MITOCHONDRIAL-PROCESSING PEPTIDASE SUBUNIT ALPHA"/>
    <property type="match status" value="1"/>
</dbReference>
<comment type="caution">
    <text evidence="2">The sequence shown here is derived from an EMBL/GenBank/DDBJ whole genome shotgun (WGS) entry which is preliminary data.</text>
</comment>
<dbReference type="Pfam" id="PF05193">
    <property type="entry name" value="Peptidase_M16_C"/>
    <property type="match status" value="1"/>
</dbReference>
<feature type="domain" description="Peptidase M16 C-terminal" evidence="1">
    <location>
        <begin position="1"/>
        <end position="102"/>
    </location>
</feature>